<gene>
    <name evidence="1" type="ORF">UN65_08055</name>
</gene>
<reference evidence="2" key="1">
    <citation type="submission" date="2016-03" db="EMBL/GenBank/DDBJ databases">
        <title>Flavobacterium columnare strain B185, complete genome.</title>
        <authorList>
            <person name="Sundberg L.-R."/>
            <person name="Papponen P."/>
            <person name="Laanto E."/>
        </authorList>
    </citation>
    <scope>NUCLEOTIDE SEQUENCE [LARGE SCALE GENOMIC DNA]</scope>
    <source>
        <strain evidence="2">B185</strain>
    </source>
</reference>
<dbReference type="RefSeq" id="WP_138425322.1">
    <property type="nucleotide sequence ID" value="NZ_CP010992.1"/>
</dbReference>
<dbReference type="Proteomes" id="UP000304840">
    <property type="component" value="Chromosome"/>
</dbReference>
<evidence type="ECO:0000313" key="2">
    <source>
        <dbReference type="Proteomes" id="UP000304840"/>
    </source>
</evidence>
<evidence type="ECO:0000313" key="1">
    <source>
        <dbReference type="EMBL" id="AMO21462.1"/>
    </source>
</evidence>
<sequence>MKTIKFFLLIIIIPSLFQSCTHETIIEDHHTPSITNISLPKLMESYDLWYVDYNATEGPSDIPFITRAFTISFLNGALYANNNLTGIGSTGNGFGIRIGAYNYYPNSIRIFHDVYGTFELEISQLTNNKIRIHDPFRKVSYYLTGYQRNNFGYNKLFNDNIHYFLQEYKAWEKVYTSRIGALNDFDKENFIQFLAGGTNNHFRSSKDLRGTNVNNIYWDFNGLYGVSNNLNPYTKNLTLDYDFWNNESFSLSVINDHRIRLFHNTSGTTYEFEGRGLVQYLRLPVSKTKTDVKNNWVKS</sequence>
<dbReference type="EMBL" id="CP010992">
    <property type="protein sequence ID" value="AMO21462.1"/>
    <property type="molecule type" value="Genomic_DNA"/>
</dbReference>
<name>A0AAI8GCD5_9FLAO</name>
<dbReference type="AlphaFoldDB" id="A0AAI8GCD5"/>
<accession>A0AAI8GCD5</accession>
<dbReference type="PROSITE" id="PS51257">
    <property type="entry name" value="PROKAR_LIPOPROTEIN"/>
    <property type="match status" value="1"/>
</dbReference>
<protein>
    <submittedName>
        <fullName evidence="1">Nicotinic acid mononucleotide adenyltransferase</fullName>
    </submittedName>
</protein>
<organism evidence="1 2">
    <name type="scientific">Flavobacterium columnare</name>
    <dbReference type="NCBI Taxonomy" id="996"/>
    <lineage>
        <taxon>Bacteria</taxon>
        <taxon>Pseudomonadati</taxon>
        <taxon>Bacteroidota</taxon>
        <taxon>Flavobacteriia</taxon>
        <taxon>Flavobacteriales</taxon>
        <taxon>Flavobacteriaceae</taxon>
        <taxon>Flavobacterium</taxon>
    </lineage>
</organism>
<proteinExistence type="predicted"/>
<reference evidence="1 2" key="2">
    <citation type="submission" date="2019-05" db="EMBL/GenBank/DDBJ databases">
        <authorList>
            <person name="Ravantti J.J."/>
        </authorList>
    </citation>
    <scope>NUCLEOTIDE SEQUENCE [LARGE SCALE GENOMIC DNA]</scope>
    <source>
        <strain evidence="1 2">B185</strain>
    </source>
</reference>